<organism evidence="2 3">
    <name type="scientific">Cellulosimicrobium cellulans</name>
    <name type="common">Arthrobacter luteus</name>
    <dbReference type="NCBI Taxonomy" id="1710"/>
    <lineage>
        <taxon>Bacteria</taxon>
        <taxon>Bacillati</taxon>
        <taxon>Actinomycetota</taxon>
        <taxon>Actinomycetes</taxon>
        <taxon>Micrococcales</taxon>
        <taxon>Promicromonosporaceae</taxon>
        <taxon>Cellulosimicrobium</taxon>
    </lineage>
</organism>
<feature type="chain" id="PRO_5039651394" evidence="1">
    <location>
        <begin position="33"/>
        <end position="448"/>
    </location>
</feature>
<evidence type="ECO:0000313" key="2">
    <source>
        <dbReference type="EMBL" id="GED10707.1"/>
    </source>
</evidence>
<sequence>MTPLTSRRAPRPARTRHRLVSAPLAAGGVALALVLTACSGGGDDVAGEPSTPSEPVELRMTVWTADETQLAQFQEIADAYVAENPDLVSGVTFETIPFEDYTTSLTTQLAGGNAPDLAWILESYAPEFVASGALVDVAPKLQETEGYEFDDLLDSSLALWEKDGGLYAYPFSNSPFAVFVNTDQVAAAGQPNPADLVASGDWTYDQARDISAAAAATSGKQGLVVRDFDFKVWENLSTIWDGWDAAPWSEDGTQCTFTDPEMVDALTWVHDATFVDKAMPGPGTTADFFAGDSAMTITQISRASALDDSFGWDVVPLPAGPAGQQNVIGQAGIGVFAAGEHPDVAADFLAWFTNPENAETLAAYFPPPRESLLNAETLGAANPKLSEAQLQAVVVDGIQGAVTKPSHQNFAKLQDTVRAELDALWTADADVEGVLADTCAAIQPLLGD</sequence>
<gene>
    <name evidence="2" type="ORF">CCE02nite_27060</name>
</gene>
<dbReference type="Pfam" id="PF01547">
    <property type="entry name" value="SBP_bac_1"/>
    <property type="match status" value="1"/>
</dbReference>
<dbReference type="InterPro" id="IPR006059">
    <property type="entry name" value="SBP"/>
</dbReference>
<dbReference type="PANTHER" id="PTHR43649">
    <property type="entry name" value="ARABINOSE-BINDING PROTEIN-RELATED"/>
    <property type="match status" value="1"/>
</dbReference>
<dbReference type="Gene3D" id="3.40.190.10">
    <property type="entry name" value="Periplasmic binding protein-like II"/>
    <property type="match status" value="1"/>
</dbReference>
<evidence type="ECO:0000313" key="3">
    <source>
        <dbReference type="Proteomes" id="UP000316659"/>
    </source>
</evidence>
<dbReference type="CDD" id="cd13585">
    <property type="entry name" value="PBP2_TMBP_like"/>
    <property type="match status" value="1"/>
</dbReference>
<dbReference type="Proteomes" id="UP000316659">
    <property type="component" value="Unassembled WGS sequence"/>
</dbReference>
<proteinExistence type="predicted"/>
<dbReference type="PANTHER" id="PTHR43649:SF12">
    <property type="entry name" value="DIACETYLCHITOBIOSE BINDING PROTEIN DASA"/>
    <property type="match status" value="1"/>
</dbReference>
<feature type="signal peptide" evidence="1">
    <location>
        <begin position="1"/>
        <end position="32"/>
    </location>
</feature>
<dbReference type="AlphaFoldDB" id="A0A4Y4E176"/>
<dbReference type="InterPro" id="IPR050490">
    <property type="entry name" value="Bact_solute-bd_prot1"/>
</dbReference>
<protein>
    <submittedName>
        <fullName evidence="2">Sugar ABC transporter substrate-binding protein</fullName>
    </submittedName>
</protein>
<name>A0A4Y4E176_CELCE</name>
<keyword evidence="1" id="KW-0732">Signal</keyword>
<dbReference type="RefSeq" id="WP_141390152.1">
    <property type="nucleotide sequence ID" value="NZ_BJNZ01000018.1"/>
</dbReference>
<comment type="caution">
    <text evidence="2">The sequence shown here is derived from an EMBL/GenBank/DDBJ whole genome shotgun (WGS) entry which is preliminary data.</text>
</comment>
<reference evidence="2 3" key="1">
    <citation type="submission" date="2019-06" db="EMBL/GenBank/DDBJ databases">
        <title>Whole genome shotgun sequence of Cellulosimicrobium cellulans NBRC 15516.</title>
        <authorList>
            <person name="Hosoyama A."/>
            <person name="Uohara A."/>
            <person name="Ohji S."/>
            <person name="Ichikawa N."/>
        </authorList>
    </citation>
    <scope>NUCLEOTIDE SEQUENCE [LARGE SCALE GENOMIC DNA]</scope>
    <source>
        <strain evidence="2 3">NBRC 15516</strain>
    </source>
</reference>
<dbReference type="EMBL" id="BJNZ01000018">
    <property type="protein sequence ID" value="GED10707.1"/>
    <property type="molecule type" value="Genomic_DNA"/>
</dbReference>
<dbReference type="SUPFAM" id="SSF53850">
    <property type="entry name" value="Periplasmic binding protein-like II"/>
    <property type="match status" value="1"/>
</dbReference>
<accession>A0A4Y4E176</accession>
<evidence type="ECO:0000256" key="1">
    <source>
        <dbReference type="SAM" id="SignalP"/>
    </source>
</evidence>